<dbReference type="InterPro" id="IPR051678">
    <property type="entry name" value="AGP_Transferase"/>
</dbReference>
<keyword evidence="3" id="KW-1185">Reference proteome</keyword>
<dbReference type="PANTHER" id="PTHR21310">
    <property type="entry name" value="AMINOGLYCOSIDE PHOSPHOTRANSFERASE-RELATED-RELATED"/>
    <property type="match status" value="1"/>
</dbReference>
<feature type="domain" description="Aminoglycoside phosphotransferase" evidence="1">
    <location>
        <begin position="30"/>
        <end position="242"/>
    </location>
</feature>
<gene>
    <name evidence="2" type="ORF">J2Z66_004670</name>
</gene>
<reference evidence="2 3" key="1">
    <citation type="submission" date="2021-03" db="EMBL/GenBank/DDBJ databases">
        <title>Genomic Encyclopedia of Type Strains, Phase IV (KMG-IV): sequencing the most valuable type-strain genomes for metagenomic binning, comparative biology and taxonomic classification.</title>
        <authorList>
            <person name="Goeker M."/>
        </authorList>
    </citation>
    <scope>NUCLEOTIDE SEQUENCE [LARGE SCALE GENOMIC DNA]</scope>
    <source>
        <strain evidence="2 3">DSM 26048</strain>
    </source>
</reference>
<dbReference type="RefSeq" id="WP_209974569.1">
    <property type="nucleotide sequence ID" value="NZ_JAGGLB010000016.1"/>
</dbReference>
<protein>
    <submittedName>
        <fullName evidence="2">Aminoglycoside phosphotransferase (APT) family kinase protein</fullName>
    </submittedName>
</protein>
<accession>A0ABS4IZN4</accession>
<dbReference type="InterPro" id="IPR002575">
    <property type="entry name" value="Aminoglycoside_PTrfase"/>
</dbReference>
<dbReference type="EMBL" id="JAGGLB010000016">
    <property type="protein sequence ID" value="MBP1993053.1"/>
    <property type="molecule type" value="Genomic_DNA"/>
</dbReference>
<sequence>MIKNDAPNIELVLQLVRDCLNSKSFKLERVFSGVSTYVYRIQFGEDILYLRILPEQGLSFGVEVYVHSLLRQKEVQVPEVIHFEHFNETIGMSMMLVKEICGSNVKDCSSVDEYEGVLFEAGKQLAIINQVKVDGFGWIKRGEEEYGTTLRGEKNSLYDYIYEFLDEDLALLSKQVFSKSDISQITSFFSSGIELMLRHKASLIHGDFDDSHIFQQAGKYTGIIDFGEIQGNSPLYDLGHFKIHDGQYQRYYGYNSLARGYDEARHLSSNDRLEIDLWALWIGIRRLGAVCKRTWGSYHEHLIKAIKIEMDLLSKKL</sequence>
<dbReference type="Pfam" id="PF01636">
    <property type="entry name" value="APH"/>
    <property type="match status" value="1"/>
</dbReference>
<dbReference type="Gene3D" id="3.90.1200.10">
    <property type="match status" value="1"/>
</dbReference>
<dbReference type="Gene3D" id="3.30.200.150">
    <property type="match status" value="1"/>
</dbReference>
<evidence type="ECO:0000313" key="3">
    <source>
        <dbReference type="Proteomes" id="UP001519287"/>
    </source>
</evidence>
<comment type="caution">
    <text evidence="2">The sequence shown here is derived from an EMBL/GenBank/DDBJ whole genome shotgun (WGS) entry which is preliminary data.</text>
</comment>
<name>A0ABS4IZN4_9BACL</name>
<dbReference type="SUPFAM" id="SSF56112">
    <property type="entry name" value="Protein kinase-like (PK-like)"/>
    <property type="match status" value="1"/>
</dbReference>
<keyword evidence="2" id="KW-0418">Kinase</keyword>
<keyword evidence="2" id="KW-0808">Transferase</keyword>
<proteinExistence type="predicted"/>
<dbReference type="InterPro" id="IPR011009">
    <property type="entry name" value="Kinase-like_dom_sf"/>
</dbReference>
<dbReference type="GO" id="GO:0016301">
    <property type="term" value="F:kinase activity"/>
    <property type="evidence" value="ECO:0007669"/>
    <property type="project" value="UniProtKB-KW"/>
</dbReference>
<evidence type="ECO:0000259" key="1">
    <source>
        <dbReference type="Pfam" id="PF01636"/>
    </source>
</evidence>
<evidence type="ECO:0000313" key="2">
    <source>
        <dbReference type="EMBL" id="MBP1993053.1"/>
    </source>
</evidence>
<dbReference type="Proteomes" id="UP001519287">
    <property type="component" value="Unassembled WGS sequence"/>
</dbReference>
<organism evidence="2 3">
    <name type="scientific">Paenibacillus eucommiae</name>
    <dbReference type="NCBI Taxonomy" id="1355755"/>
    <lineage>
        <taxon>Bacteria</taxon>
        <taxon>Bacillati</taxon>
        <taxon>Bacillota</taxon>
        <taxon>Bacilli</taxon>
        <taxon>Bacillales</taxon>
        <taxon>Paenibacillaceae</taxon>
        <taxon>Paenibacillus</taxon>
    </lineage>
</organism>